<dbReference type="SMART" id="SM00184">
    <property type="entry name" value="RING"/>
    <property type="match status" value="1"/>
</dbReference>
<evidence type="ECO:0000256" key="2">
    <source>
        <dbReference type="ARBA" id="ARBA00022771"/>
    </source>
</evidence>
<feature type="domain" description="RING-type" evidence="6">
    <location>
        <begin position="73"/>
        <end position="113"/>
    </location>
</feature>
<dbReference type="PANTHER" id="PTHR46537">
    <property type="entry name" value="OS11G0578200 PROTEIN"/>
    <property type="match status" value="1"/>
</dbReference>
<dbReference type="Gene3D" id="3.30.40.10">
    <property type="entry name" value="Zinc/RING finger domain, C3HC4 (zinc finger)"/>
    <property type="match status" value="1"/>
</dbReference>
<gene>
    <name evidence="7" type="ORF">OLEA9_A021010</name>
</gene>
<keyword evidence="8" id="KW-1185">Reference proteome</keyword>
<evidence type="ECO:0000259" key="6">
    <source>
        <dbReference type="PROSITE" id="PS50089"/>
    </source>
</evidence>
<feature type="compositionally biased region" description="Basic and acidic residues" evidence="5">
    <location>
        <begin position="221"/>
        <end position="240"/>
    </location>
</feature>
<dbReference type="EMBL" id="CACTIH010007439">
    <property type="protein sequence ID" value="CAA3013493.1"/>
    <property type="molecule type" value="Genomic_DNA"/>
</dbReference>
<proteinExistence type="predicted"/>
<dbReference type="InterPro" id="IPR001841">
    <property type="entry name" value="Znf_RING"/>
</dbReference>
<feature type="region of interest" description="Disordered" evidence="5">
    <location>
        <begin position="1"/>
        <end position="56"/>
    </location>
</feature>
<organism evidence="7 8">
    <name type="scientific">Olea europaea subsp. europaea</name>
    <dbReference type="NCBI Taxonomy" id="158383"/>
    <lineage>
        <taxon>Eukaryota</taxon>
        <taxon>Viridiplantae</taxon>
        <taxon>Streptophyta</taxon>
        <taxon>Embryophyta</taxon>
        <taxon>Tracheophyta</taxon>
        <taxon>Spermatophyta</taxon>
        <taxon>Magnoliopsida</taxon>
        <taxon>eudicotyledons</taxon>
        <taxon>Gunneridae</taxon>
        <taxon>Pentapetalae</taxon>
        <taxon>asterids</taxon>
        <taxon>lamiids</taxon>
        <taxon>Lamiales</taxon>
        <taxon>Oleaceae</taxon>
        <taxon>Oleeae</taxon>
        <taxon>Olea</taxon>
    </lineage>
</organism>
<evidence type="ECO:0000313" key="7">
    <source>
        <dbReference type="EMBL" id="CAA3013493.1"/>
    </source>
</evidence>
<protein>
    <submittedName>
        <fullName evidence="7">E3 ubiquitin-protein ligase RING1a</fullName>
    </submittedName>
</protein>
<name>A0A8S0UA73_OLEEU</name>
<comment type="caution">
    <text evidence="7">The sequence shown here is derived from an EMBL/GenBank/DDBJ whole genome shotgun (WGS) entry which is preliminary data.</text>
</comment>
<feature type="compositionally biased region" description="Pro residues" evidence="5">
    <location>
        <begin position="11"/>
        <end position="21"/>
    </location>
</feature>
<dbReference type="SUPFAM" id="SSF101447">
    <property type="entry name" value="Formin homology 2 domain (FH2 domain)"/>
    <property type="match status" value="1"/>
</dbReference>
<reference evidence="7 8" key="1">
    <citation type="submission" date="2019-12" db="EMBL/GenBank/DDBJ databases">
        <authorList>
            <person name="Alioto T."/>
            <person name="Alioto T."/>
            <person name="Gomez Garrido J."/>
        </authorList>
    </citation>
    <scope>NUCLEOTIDE SEQUENCE [LARGE SCALE GENOMIC DNA]</scope>
</reference>
<dbReference type="PROSITE" id="PS00518">
    <property type="entry name" value="ZF_RING_1"/>
    <property type="match status" value="1"/>
</dbReference>
<evidence type="ECO:0000313" key="8">
    <source>
        <dbReference type="Proteomes" id="UP000594638"/>
    </source>
</evidence>
<keyword evidence="3" id="KW-0862">Zinc</keyword>
<dbReference type="SUPFAM" id="SSF57850">
    <property type="entry name" value="RING/U-box"/>
    <property type="match status" value="1"/>
</dbReference>
<evidence type="ECO:0000256" key="5">
    <source>
        <dbReference type="SAM" id="MobiDB-lite"/>
    </source>
</evidence>
<dbReference type="PANTHER" id="PTHR46537:SF3">
    <property type="entry name" value="E3 UBIQUITIN-PROTEIN LIGASE RING1A"/>
    <property type="match status" value="1"/>
</dbReference>
<evidence type="ECO:0000256" key="3">
    <source>
        <dbReference type="ARBA" id="ARBA00022833"/>
    </source>
</evidence>
<evidence type="ECO:0000256" key="1">
    <source>
        <dbReference type="ARBA" id="ARBA00022723"/>
    </source>
</evidence>
<feature type="compositionally biased region" description="Basic and acidic residues" evidence="5">
    <location>
        <begin position="28"/>
        <end position="38"/>
    </location>
</feature>
<dbReference type="PROSITE" id="PS50089">
    <property type="entry name" value="ZF_RING_2"/>
    <property type="match status" value="1"/>
</dbReference>
<dbReference type="Gene3D" id="3.10.20.90">
    <property type="entry name" value="Phosphatidylinositol 3-kinase Catalytic Subunit, Chain A, domain 1"/>
    <property type="match status" value="1"/>
</dbReference>
<accession>A0A8S0UA73</accession>
<dbReference type="Proteomes" id="UP000594638">
    <property type="component" value="Unassembled WGS sequence"/>
</dbReference>
<dbReference type="Pfam" id="PF13923">
    <property type="entry name" value="zf-C3HC4_2"/>
    <property type="match status" value="1"/>
</dbReference>
<dbReference type="OrthoDB" id="337575at2759"/>
<dbReference type="InterPro" id="IPR044592">
    <property type="entry name" value="RING1A/B"/>
</dbReference>
<dbReference type="GO" id="GO:0008270">
    <property type="term" value="F:zinc ion binding"/>
    <property type="evidence" value="ECO:0007669"/>
    <property type="project" value="UniProtKB-KW"/>
</dbReference>
<keyword evidence="1" id="KW-0479">Metal-binding</keyword>
<dbReference type="CDD" id="cd16531">
    <property type="entry name" value="RING-HC_RING1-like"/>
    <property type="match status" value="1"/>
</dbReference>
<feature type="region of interest" description="Disordered" evidence="5">
    <location>
        <begin position="200"/>
        <end position="266"/>
    </location>
</feature>
<dbReference type="InterPro" id="IPR013083">
    <property type="entry name" value="Znf_RING/FYVE/PHD"/>
</dbReference>
<dbReference type="InterPro" id="IPR017907">
    <property type="entry name" value="Znf_RING_CS"/>
</dbReference>
<sequence length="450" mass="50737">MPAQKRSFETTPPPSPPPPPPPEEENADDSHQNQHPEQADNGDDSNDSPSSSEGEKDEFITVKLAEIRKEVQCPICLGIIRKTRTVMECLHRFCRECIDKSMRLGNNECPACRTHCASRRSLRDDPNYDALIASLYPDIDKYEEEDFAFHEEEKTRNKQIQASIAQTFQRQSEALGRKRPPARATAAAFVRRQGTYRNLRARRSRRVVEHQGSDEEESSDGQDRVKDSSSADEHFTEVKLKRNKRSRGSRSSQLSSVANADASCGENDSEVNRELLGATAGLVGSSEILGWGKGGMRSNIRQGGLNGASGKLSRSNRLPKLIDRLQRLDENDEVLKISLLLVSLHEDKIPSLQRPYLCCSPTSSVRHLCQYVAVRTSMEATEIEMLVIKDIHPTMNSSSFGKGFSIINPYNNEMHLLKEHQTLEEIQANYTQQNLVRFLHLSMHENRLIV</sequence>
<keyword evidence="2 4" id="KW-0863">Zinc-finger</keyword>
<dbReference type="AlphaFoldDB" id="A0A8S0UA73"/>
<evidence type="ECO:0000256" key="4">
    <source>
        <dbReference type="PROSITE-ProRule" id="PRU00175"/>
    </source>
</evidence>
<dbReference type="Gramene" id="OE9A021010T4">
    <property type="protein sequence ID" value="OE9A021010C4"/>
    <property type="gene ID" value="OE9A021010"/>
</dbReference>